<dbReference type="InterPro" id="IPR013325">
    <property type="entry name" value="RNA_pol_sigma_r2"/>
</dbReference>
<dbReference type="SUPFAM" id="SSF88946">
    <property type="entry name" value="Sigma2 domain of RNA polymerase sigma factors"/>
    <property type="match status" value="1"/>
</dbReference>
<evidence type="ECO:0000256" key="3">
    <source>
        <dbReference type="ARBA" id="ARBA00023082"/>
    </source>
</evidence>
<dbReference type="InterPro" id="IPR014284">
    <property type="entry name" value="RNA_pol_sigma-70_dom"/>
</dbReference>
<dbReference type="PATRIC" id="fig|1121015.4.peg.1673"/>
<dbReference type="GO" id="GO:0003677">
    <property type="term" value="F:DNA binding"/>
    <property type="evidence" value="ECO:0007669"/>
    <property type="project" value="InterPro"/>
</dbReference>
<dbReference type="InterPro" id="IPR013249">
    <property type="entry name" value="RNA_pol_sigma70_r4_t2"/>
</dbReference>
<dbReference type="NCBIfam" id="TIGR02937">
    <property type="entry name" value="sigma70-ECF"/>
    <property type="match status" value="1"/>
</dbReference>
<dbReference type="STRING" id="1121015.GCA_000420545_02425"/>
<organism evidence="7 8">
    <name type="scientific">Arenimonas oryziterrae DSM 21050 = YC6267</name>
    <dbReference type="NCBI Taxonomy" id="1121015"/>
    <lineage>
        <taxon>Bacteria</taxon>
        <taxon>Pseudomonadati</taxon>
        <taxon>Pseudomonadota</taxon>
        <taxon>Gammaproteobacteria</taxon>
        <taxon>Lysobacterales</taxon>
        <taxon>Lysobacteraceae</taxon>
        <taxon>Arenimonas</taxon>
    </lineage>
</organism>
<name>A0A091AUI4_9GAMM</name>
<dbReference type="AlphaFoldDB" id="A0A091AUI4"/>
<dbReference type="GO" id="GO:0006352">
    <property type="term" value="P:DNA-templated transcription initiation"/>
    <property type="evidence" value="ECO:0007669"/>
    <property type="project" value="InterPro"/>
</dbReference>
<feature type="domain" description="RNA polymerase sigma factor 70 region 4 type 2" evidence="6">
    <location>
        <begin position="126"/>
        <end position="176"/>
    </location>
</feature>
<dbReference type="Pfam" id="PF08281">
    <property type="entry name" value="Sigma70_r4_2"/>
    <property type="match status" value="1"/>
</dbReference>
<keyword evidence="8" id="KW-1185">Reference proteome</keyword>
<dbReference type="OrthoDB" id="9803470at2"/>
<keyword evidence="2" id="KW-0805">Transcription regulation</keyword>
<gene>
    <name evidence="7" type="ORF">N789_10970</name>
</gene>
<evidence type="ECO:0000259" key="6">
    <source>
        <dbReference type="Pfam" id="PF08281"/>
    </source>
</evidence>
<comment type="caution">
    <text evidence="7">The sequence shown here is derived from an EMBL/GenBank/DDBJ whole genome shotgun (WGS) entry which is preliminary data.</text>
</comment>
<feature type="domain" description="RNA polymerase sigma-70 region 2" evidence="5">
    <location>
        <begin position="22"/>
        <end position="88"/>
    </location>
</feature>
<dbReference type="PANTHER" id="PTHR43133:SF51">
    <property type="entry name" value="RNA POLYMERASE SIGMA FACTOR"/>
    <property type="match status" value="1"/>
</dbReference>
<evidence type="ECO:0008006" key="9">
    <source>
        <dbReference type="Google" id="ProtNLM"/>
    </source>
</evidence>
<reference evidence="7 8" key="1">
    <citation type="submission" date="2013-09" db="EMBL/GenBank/DDBJ databases">
        <title>Genome sequencing of Arenimonas oryziterrae.</title>
        <authorList>
            <person name="Chen F."/>
            <person name="Wang G."/>
        </authorList>
    </citation>
    <scope>NUCLEOTIDE SEQUENCE [LARGE SCALE GENOMIC DNA]</scope>
    <source>
        <strain evidence="7 8">YC6267</strain>
    </source>
</reference>
<dbReference type="Proteomes" id="UP000029385">
    <property type="component" value="Unassembled WGS sequence"/>
</dbReference>
<dbReference type="EMBL" id="AVCI01000006">
    <property type="protein sequence ID" value="KFN43076.1"/>
    <property type="molecule type" value="Genomic_DNA"/>
</dbReference>
<keyword evidence="3" id="KW-0731">Sigma factor</keyword>
<dbReference type="CDD" id="cd06171">
    <property type="entry name" value="Sigma70_r4"/>
    <property type="match status" value="1"/>
</dbReference>
<dbReference type="InterPro" id="IPR013324">
    <property type="entry name" value="RNA_pol_sigma_r3/r4-like"/>
</dbReference>
<comment type="similarity">
    <text evidence="1">Belongs to the sigma-70 factor family. ECF subfamily.</text>
</comment>
<evidence type="ECO:0000256" key="2">
    <source>
        <dbReference type="ARBA" id="ARBA00023015"/>
    </source>
</evidence>
<dbReference type="RefSeq" id="WP_022970032.1">
    <property type="nucleotide sequence ID" value="NZ_ATVD01000005.1"/>
</dbReference>
<evidence type="ECO:0000313" key="7">
    <source>
        <dbReference type="EMBL" id="KFN43076.1"/>
    </source>
</evidence>
<dbReference type="eggNOG" id="COG1595">
    <property type="taxonomic scope" value="Bacteria"/>
</dbReference>
<proteinExistence type="inferred from homology"/>
<dbReference type="PANTHER" id="PTHR43133">
    <property type="entry name" value="RNA POLYMERASE ECF-TYPE SIGMA FACTO"/>
    <property type="match status" value="1"/>
</dbReference>
<evidence type="ECO:0000259" key="5">
    <source>
        <dbReference type="Pfam" id="PF04542"/>
    </source>
</evidence>
<dbReference type="GO" id="GO:0016987">
    <property type="term" value="F:sigma factor activity"/>
    <property type="evidence" value="ECO:0007669"/>
    <property type="project" value="UniProtKB-KW"/>
</dbReference>
<accession>A0A091AUI4</accession>
<dbReference type="InterPro" id="IPR039425">
    <property type="entry name" value="RNA_pol_sigma-70-like"/>
</dbReference>
<dbReference type="InterPro" id="IPR007627">
    <property type="entry name" value="RNA_pol_sigma70_r2"/>
</dbReference>
<dbReference type="Pfam" id="PF04542">
    <property type="entry name" value="Sigma70_r2"/>
    <property type="match status" value="1"/>
</dbReference>
<protein>
    <recommendedName>
        <fullName evidence="9">RNA polymerase subunit sigma-24</fullName>
    </recommendedName>
</protein>
<sequence>MTDDQDIVEQVLARRPGAFERLIARHQALVWHMVFRMVQHPEDARELCQDVFLRVHDRLHQYRFESSLATWIGRVAFSVAARHLQKKKLPLVSADEDEGEASLFDRIGDGFDLEAATLDDERMAHLTRAIERLPPLQRTLVTLFHLDELGIADIARITDLPEGTVKNYLFRARHRLRQTLEVSLGVTA</sequence>
<dbReference type="InterPro" id="IPR036388">
    <property type="entry name" value="WH-like_DNA-bd_sf"/>
</dbReference>
<dbReference type="SUPFAM" id="SSF88659">
    <property type="entry name" value="Sigma3 and sigma4 domains of RNA polymerase sigma factors"/>
    <property type="match status" value="1"/>
</dbReference>
<evidence type="ECO:0000256" key="4">
    <source>
        <dbReference type="ARBA" id="ARBA00023163"/>
    </source>
</evidence>
<keyword evidence="4" id="KW-0804">Transcription</keyword>
<dbReference type="Gene3D" id="1.10.1740.10">
    <property type="match status" value="1"/>
</dbReference>
<dbReference type="Gene3D" id="1.10.10.10">
    <property type="entry name" value="Winged helix-like DNA-binding domain superfamily/Winged helix DNA-binding domain"/>
    <property type="match status" value="1"/>
</dbReference>
<evidence type="ECO:0000256" key="1">
    <source>
        <dbReference type="ARBA" id="ARBA00010641"/>
    </source>
</evidence>
<evidence type="ECO:0000313" key="8">
    <source>
        <dbReference type="Proteomes" id="UP000029385"/>
    </source>
</evidence>